<feature type="transmembrane region" description="Helical" evidence="1">
    <location>
        <begin position="120"/>
        <end position="139"/>
    </location>
</feature>
<dbReference type="EMBL" id="QQBB01000001">
    <property type="protein sequence ID" value="RDI61881.1"/>
    <property type="molecule type" value="Genomic_DNA"/>
</dbReference>
<evidence type="ECO:0000259" key="2">
    <source>
        <dbReference type="Pfam" id="PF07331"/>
    </source>
</evidence>
<keyword evidence="1" id="KW-0472">Membrane</keyword>
<feature type="transmembrane region" description="Helical" evidence="1">
    <location>
        <begin position="42"/>
        <end position="60"/>
    </location>
</feature>
<reference evidence="3 4" key="1">
    <citation type="submission" date="2018-07" db="EMBL/GenBank/DDBJ databases">
        <title>Genomic Encyclopedia of Type Strains, Phase IV (KMG-IV): sequencing the most valuable type-strain genomes for metagenomic binning, comparative biology and taxonomic classification.</title>
        <authorList>
            <person name="Goeker M."/>
        </authorList>
    </citation>
    <scope>NUCLEOTIDE SEQUENCE [LARGE SCALE GENOMIC DNA]</scope>
    <source>
        <strain evidence="3 4">DSM 14364</strain>
    </source>
</reference>
<evidence type="ECO:0000313" key="3">
    <source>
        <dbReference type="EMBL" id="RDI61881.1"/>
    </source>
</evidence>
<keyword evidence="4" id="KW-1185">Reference proteome</keyword>
<dbReference type="Proteomes" id="UP000254925">
    <property type="component" value="Unassembled WGS sequence"/>
</dbReference>
<feature type="transmembrane region" description="Helical" evidence="1">
    <location>
        <begin position="80"/>
        <end position="108"/>
    </location>
</feature>
<gene>
    <name evidence="3" type="ORF">DES45_101139</name>
</gene>
<evidence type="ECO:0000256" key="1">
    <source>
        <dbReference type="SAM" id="Phobius"/>
    </source>
</evidence>
<dbReference type="RefSeq" id="WP_114768052.1">
    <property type="nucleotide sequence ID" value="NZ_QQBB01000001.1"/>
</dbReference>
<dbReference type="InterPro" id="IPR009936">
    <property type="entry name" value="DUF1468"/>
</dbReference>
<evidence type="ECO:0000313" key="4">
    <source>
        <dbReference type="Proteomes" id="UP000254925"/>
    </source>
</evidence>
<dbReference type="OrthoDB" id="5186924at2"/>
<keyword evidence="1" id="KW-1133">Transmembrane helix</keyword>
<keyword evidence="1" id="KW-0812">Transmembrane</keyword>
<feature type="domain" description="DUF1468" evidence="2">
    <location>
        <begin position="10"/>
        <end position="144"/>
    </location>
</feature>
<organism evidence="3 4">
    <name type="scientific">Microvirga subterranea</name>
    <dbReference type="NCBI Taxonomy" id="186651"/>
    <lineage>
        <taxon>Bacteria</taxon>
        <taxon>Pseudomonadati</taxon>
        <taxon>Pseudomonadota</taxon>
        <taxon>Alphaproteobacteria</taxon>
        <taxon>Hyphomicrobiales</taxon>
        <taxon>Methylobacteriaceae</taxon>
        <taxon>Microvirga</taxon>
    </lineage>
</organism>
<dbReference type="AlphaFoldDB" id="A0A370HVA1"/>
<proteinExistence type="predicted"/>
<feature type="transmembrane region" description="Helical" evidence="1">
    <location>
        <begin position="12"/>
        <end position="30"/>
    </location>
</feature>
<name>A0A370HVA1_9HYPH</name>
<sequence length="149" mass="15592">MNIRMSTDILTGILFLGVSIGAVTIIGTSYSLGTASRMGPGFFPLIVSVMLGILGAVLVARSLLSQTESVGIVDLRPLLLVLASTLFFGLAIESLGLAVAGIVLVFGARLAGREFKVVEVTVLAVTLVAACILLFAYALGLNLPHTRFW</sequence>
<accession>A0A370HVA1</accession>
<dbReference type="Pfam" id="PF07331">
    <property type="entry name" value="TctB"/>
    <property type="match status" value="1"/>
</dbReference>
<comment type="caution">
    <text evidence="3">The sequence shown here is derived from an EMBL/GenBank/DDBJ whole genome shotgun (WGS) entry which is preliminary data.</text>
</comment>
<protein>
    <submittedName>
        <fullName evidence="3">Tripartite tricarboxylate transporter TctB family protein</fullName>
    </submittedName>
</protein>